<dbReference type="Proteomes" id="UP000198551">
    <property type="component" value="Unassembled WGS sequence"/>
</dbReference>
<keyword evidence="1" id="KW-0472">Membrane</keyword>
<protein>
    <recommendedName>
        <fullName evidence="4">Integral membrane protein</fullName>
    </recommendedName>
</protein>
<evidence type="ECO:0000313" key="2">
    <source>
        <dbReference type="EMBL" id="SCE64660.1"/>
    </source>
</evidence>
<keyword evidence="1" id="KW-1133">Transmembrane helix</keyword>
<sequence>MGGTVPLLPTGIVAPVTIDSDPLPGTLRAAVLLLRAQAVALGLIAVWLIWSDLTAETTDLTSALLVTAFAVGGAVALWALGGALSRRRAGARAPAIVLQLMLLPVGWFMIEGGMGWLGVPLMALGLGMVGLLVSGPTNRALGFGERPAER</sequence>
<reference evidence="3" key="1">
    <citation type="submission" date="2016-06" db="EMBL/GenBank/DDBJ databases">
        <authorList>
            <person name="Varghese N."/>
        </authorList>
    </citation>
    <scope>NUCLEOTIDE SEQUENCE [LARGE SCALE GENOMIC DNA]</scope>
    <source>
        <strain evidence="3">DSM 45555</strain>
    </source>
</reference>
<keyword evidence="1" id="KW-0812">Transmembrane</keyword>
<organism evidence="2 3">
    <name type="scientific">Micromonospora marina</name>
    <dbReference type="NCBI Taxonomy" id="307120"/>
    <lineage>
        <taxon>Bacteria</taxon>
        <taxon>Bacillati</taxon>
        <taxon>Actinomycetota</taxon>
        <taxon>Actinomycetes</taxon>
        <taxon>Micromonosporales</taxon>
        <taxon>Micromonosporaceae</taxon>
        <taxon>Micromonospora</taxon>
    </lineage>
</organism>
<feature type="transmembrane region" description="Helical" evidence="1">
    <location>
        <begin position="32"/>
        <end position="50"/>
    </location>
</feature>
<evidence type="ECO:0000256" key="1">
    <source>
        <dbReference type="SAM" id="Phobius"/>
    </source>
</evidence>
<keyword evidence="3" id="KW-1185">Reference proteome</keyword>
<accession>A0A1C4TYZ8</accession>
<feature type="transmembrane region" description="Helical" evidence="1">
    <location>
        <begin position="62"/>
        <end position="81"/>
    </location>
</feature>
<dbReference type="EMBL" id="FMCV01000001">
    <property type="protein sequence ID" value="SCE64660.1"/>
    <property type="molecule type" value="Genomic_DNA"/>
</dbReference>
<evidence type="ECO:0008006" key="4">
    <source>
        <dbReference type="Google" id="ProtNLM"/>
    </source>
</evidence>
<evidence type="ECO:0000313" key="3">
    <source>
        <dbReference type="Proteomes" id="UP000198551"/>
    </source>
</evidence>
<dbReference type="AlphaFoldDB" id="A0A1C4TYZ8"/>
<gene>
    <name evidence="2" type="ORF">GA0070215_10197</name>
</gene>
<feature type="transmembrane region" description="Helical" evidence="1">
    <location>
        <begin position="116"/>
        <end position="133"/>
    </location>
</feature>
<name>A0A1C4TYZ8_9ACTN</name>
<proteinExistence type="predicted"/>
<feature type="transmembrane region" description="Helical" evidence="1">
    <location>
        <begin position="93"/>
        <end position="110"/>
    </location>
</feature>